<protein>
    <submittedName>
        <fullName evidence="2">Uncharacterized protein</fullName>
    </submittedName>
</protein>
<keyword evidence="1" id="KW-0472">Membrane</keyword>
<evidence type="ECO:0000256" key="1">
    <source>
        <dbReference type="SAM" id="Phobius"/>
    </source>
</evidence>
<sequence>MSICFFQEAQEFLAVETQKYSKSLSLVVSRVFGECNVHRSERLSRLEAGTSKMTFGITIEANAVLYVFFKLLLCHCSVLSVMRVSRTLNDSMSM</sequence>
<dbReference type="EMBL" id="LSSN01002491">
    <property type="protein sequence ID" value="OMJ15970.1"/>
    <property type="molecule type" value="Genomic_DNA"/>
</dbReference>
<name>A0A1R1XMX6_9FUNG</name>
<gene>
    <name evidence="2" type="ORF">AYI70_g6898</name>
</gene>
<keyword evidence="1" id="KW-0812">Transmembrane</keyword>
<evidence type="ECO:0000313" key="3">
    <source>
        <dbReference type="Proteomes" id="UP000187283"/>
    </source>
</evidence>
<reference evidence="2 3" key="1">
    <citation type="submission" date="2017-01" db="EMBL/GenBank/DDBJ databases">
        <authorList>
            <person name="Mah S.A."/>
            <person name="Swanson W.J."/>
            <person name="Moy G.W."/>
            <person name="Vacquier V.D."/>
        </authorList>
    </citation>
    <scope>NUCLEOTIDE SEQUENCE [LARGE SCALE GENOMIC DNA]</scope>
    <source>
        <strain evidence="2 3">GSMNP</strain>
    </source>
</reference>
<keyword evidence="3" id="KW-1185">Reference proteome</keyword>
<comment type="caution">
    <text evidence="2">The sequence shown here is derived from an EMBL/GenBank/DDBJ whole genome shotgun (WGS) entry which is preliminary data.</text>
</comment>
<proteinExistence type="predicted"/>
<organism evidence="2 3">
    <name type="scientific">Smittium culicis</name>
    <dbReference type="NCBI Taxonomy" id="133412"/>
    <lineage>
        <taxon>Eukaryota</taxon>
        <taxon>Fungi</taxon>
        <taxon>Fungi incertae sedis</taxon>
        <taxon>Zoopagomycota</taxon>
        <taxon>Kickxellomycotina</taxon>
        <taxon>Harpellomycetes</taxon>
        <taxon>Harpellales</taxon>
        <taxon>Legeriomycetaceae</taxon>
        <taxon>Smittium</taxon>
    </lineage>
</organism>
<feature type="transmembrane region" description="Helical" evidence="1">
    <location>
        <begin position="63"/>
        <end position="84"/>
    </location>
</feature>
<accession>A0A1R1XMX6</accession>
<keyword evidence="1" id="KW-1133">Transmembrane helix</keyword>
<dbReference type="Proteomes" id="UP000187283">
    <property type="component" value="Unassembled WGS sequence"/>
</dbReference>
<evidence type="ECO:0000313" key="2">
    <source>
        <dbReference type="EMBL" id="OMJ15970.1"/>
    </source>
</evidence>
<dbReference type="AlphaFoldDB" id="A0A1R1XMX6"/>